<proteinExistence type="predicted"/>
<evidence type="ECO:0000256" key="7">
    <source>
        <dbReference type="PROSITE-ProRule" id="PRU01091"/>
    </source>
</evidence>
<dbReference type="InterPro" id="IPR039420">
    <property type="entry name" value="WalR-like"/>
</dbReference>
<evidence type="ECO:0000313" key="10">
    <source>
        <dbReference type="EMBL" id="URA11034.1"/>
    </source>
</evidence>
<dbReference type="GO" id="GO:0000156">
    <property type="term" value="F:phosphorelay response regulator activity"/>
    <property type="evidence" value="ECO:0007669"/>
    <property type="project" value="TreeGrafter"/>
</dbReference>
<dbReference type="GO" id="GO:0006355">
    <property type="term" value="P:regulation of DNA-templated transcription"/>
    <property type="evidence" value="ECO:0007669"/>
    <property type="project" value="InterPro"/>
</dbReference>
<dbReference type="KEGG" id="taqu:KDW03_04325"/>
<organism evidence="10 11">
    <name type="scientific">Thermospira aquatica</name>
    <dbReference type="NCBI Taxonomy" id="2828656"/>
    <lineage>
        <taxon>Bacteria</taxon>
        <taxon>Pseudomonadati</taxon>
        <taxon>Spirochaetota</taxon>
        <taxon>Spirochaetia</taxon>
        <taxon>Brevinematales</taxon>
        <taxon>Thermospiraceae</taxon>
        <taxon>Thermospira</taxon>
    </lineage>
</organism>
<evidence type="ECO:0000256" key="3">
    <source>
        <dbReference type="ARBA" id="ARBA00023015"/>
    </source>
</evidence>
<dbReference type="GO" id="GO:0032993">
    <property type="term" value="C:protein-DNA complex"/>
    <property type="evidence" value="ECO:0007669"/>
    <property type="project" value="TreeGrafter"/>
</dbReference>
<dbReference type="InterPro" id="IPR016032">
    <property type="entry name" value="Sig_transdc_resp-reg_C-effctor"/>
</dbReference>
<dbReference type="GO" id="GO:0000976">
    <property type="term" value="F:transcription cis-regulatory region binding"/>
    <property type="evidence" value="ECO:0007669"/>
    <property type="project" value="TreeGrafter"/>
</dbReference>
<keyword evidence="1 6" id="KW-0597">Phosphoprotein</keyword>
<evidence type="ECO:0000259" key="9">
    <source>
        <dbReference type="PROSITE" id="PS51755"/>
    </source>
</evidence>
<keyword evidence="5" id="KW-0804">Transcription</keyword>
<gene>
    <name evidence="10" type="ORF">KDW03_04325</name>
</gene>
<sequence length="233" mass="26550">MGTPSIWIVEDEPDIQALEETALQQAGFSCRGFSKADTFMSTFLREKEKPSLVILDIMLPDRSGLELLSWIRSKSPQTGIVCISARGEEMDRVLGLELGADDYIPKPFSPREMVSRVKAVLRRKDQISLESSVLTWEGIRLDTSRFQTTVDGQEVVLTATEFRLLAILMEKPGQVFTRDMLIERLWNNEKAIMDRTIDAHIKNLREKLGKYGKCLQTFRGVGYKLDHPKSERV</sequence>
<name>A0AAX3BG80_9SPIR</name>
<reference evidence="10" key="1">
    <citation type="submission" date="2021-04" db="EMBL/GenBank/DDBJ databases">
        <authorList>
            <person name="Postec A."/>
        </authorList>
    </citation>
    <scope>NUCLEOTIDE SEQUENCE</scope>
    <source>
        <strain evidence="10">F1F22</strain>
    </source>
</reference>
<feature type="modified residue" description="4-aspartylphosphate" evidence="6">
    <location>
        <position position="56"/>
    </location>
</feature>
<dbReference type="Gene3D" id="3.40.50.2300">
    <property type="match status" value="1"/>
</dbReference>
<dbReference type="PROSITE" id="PS51755">
    <property type="entry name" value="OMPR_PHOB"/>
    <property type="match status" value="1"/>
</dbReference>
<dbReference type="CDD" id="cd00383">
    <property type="entry name" value="trans_reg_C"/>
    <property type="match status" value="1"/>
</dbReference>
<dbReference type="InterPro" id="IPR011006">
    <property type="entry name" value="CheY-like_superfamily"/>
</dbReference>
<evidence type="ECO:0000256" key="2">
    <source>
        <dbReference type="ARBA" id="ARBA00023012"/>
    </source>
</evidence>
<dbReference type="SMART" id="SM00448">
    <property type="entry name" value="REC"/>
    <property type="match status" value="1"/>
</dbReference>
<evidence type="ECO:0000256" key="1">
    <source>
        <dbReference type="ARBA" id="ARBA00022553"/>
    </source>
</evidence>
<dbReference type="Pfam" id="PF00072">
    <property type="entry name" value="Response_reg"/>
    <property type="match status" value="1"/>
</dbReference>
<dbReference type="Proteomes" id="UP001056539">
    <property type="component" value="Chromosome"/>
</dbReference>
<dbReference type="PROSITE" id="PS50110">
    <property type="entry name" value="RESPONSE_REGULATORY"/>
    <property type="match status" value="1"/>
</dbReference>
<feature type="domain" description="OmpR/PhoB-type" evidence="9">
    <location>
        <begin position="131"/>
        <end position="227"/>
    </location>
</feature>
<keyword evidence="2" id="KW-0902">Two-component regulatory system</keyword>
<dbReference type="GO" id="GO:0005829">
    <property type="term" value="C:cytosol"/>
    <property type="evidence" value="ECO:0007669"/>
    <property type="project" value="TreeGrafter"/>
</dbReference>
<keyword evidence="3" id="KW-0805">Transcription regulation</keyword>
<feature type="domain" description="Response regulatory" evidence="8">
    <location>
        <begin position="5"/>
        <end position="121"/>
    </location>
</feature>
<evidence type="ECO:0000313" key="11">
    <source>
        <dbReference type="Proteomes" id="UP001056539"/>
    </source>
</evidence>
<protein>
    <submittedName>
        <fullName evidence="10">Response regulator transcription factor</fullName>
    </submittedName>
</protein>
<evidence type="ECO:0000256" key="6">
    <source>
        <dbReference type="PROSITE-ProRule" id="PRU00169"/>
    </source>
</evidence>
<dbReference type="SUPFAM" id="SSF52172">
    <property type="entry name" value="CheY-like"/>
    <property type="match status" value="1"/>
</dbReference>
<evidence type="ECO:0000256" key="4">
    <source>
        <dbReference type="ARBA" id="ARBA00023125"/>
    </source>
</evidence>
<dbReference type="RefSeq" id="WP_271436166.1">
    <property type="nucleotide sequence ID" value="NZ_CP073355.1"/>
</dbReference>
<keyword evidence="4 7" id="KW-0238">DNA-binding</keyword>
<dbReference type="EMBL" id="CP073355">
    <property type="protein sequence ID" value="URA11034.1"/>
    <property type="molecule type" value="Genomic_DNA"/>
</dbReference>
<dbReference type="SUPFAM" id="SSF46894">
    <property type="entry name" value="C-terminal effector domain of the bipartite response regulators"/>
    <property type="match status" value="1"/>
</dbReference>
<evidence type="ECO:0000259" key="8">
    <source>
        <dbReference type="PROSITE" id="PS50110"/>
    </source>
</evidence>
<dbReference type="InterPro" id="IPR001867">
    <property type="entry name" value="OmpR/PhoB-type_DNA-bd"/>
</dbReference>
<feature type="DNA-binding region" description="OmpR/PhoB-type" evidence="7">
    <location>
        <begin position="131"/>
        <end position="227"/>
    </location>
</feature>
<dbReference type="Gene3D" id="1.10.10.10">
    <property type="entry name" value="Winged helix-like DNA-binding domain superfamily/Winged helix DNA-binding domain"/>
    <property type="match status" value="1"/>
</dbReference>
<dbReference type="InterPro" id="IPR036388">
    <property type="entry name" value="WH-like_DNA-bd_sf"/>
</dbReference>
<reference evidence="10" key="2">
    <citation type="submission" date="2022-06" db="EMBL/GenBank/DDBJ databases">
        <title>Thermospira aquatica gen. nov., sp. nov.</title>
        <authorList>
            <person name="Ben Ali Gam Z."/>
            <person name="Labat M."/>
        </authorList>
    </citation>
    <scope>NUCLEOTIDE SEQUENCE</scope>
    <source>
        <strain evidence="10">F1F22</strain>
    </source>
</reference>
<dbReference type="PANTHER" id="PTHR48111">
    <property type="entry name" value="REGULATOR OF RPOS"/>
    <property type="match status" value="1"/>
</dbReference>
<dbReference type="AlphaFoldDB" id="A0AAX3BG80"/>
<dbReference type="SMART" id="SM00862">
    <property type="entry name" value="Trans_reg_C"/>
    <property type="match status" value="1"/>
</dbReference>
<keyword evidence="11" id="KW-1185">Reference proteome</keyword>
<dbReference type="PANTHER" id="PTHR48111:SF1">
    <property type="entry name" value="TWO-COMPONENT RESPONSE REGULATOR ORR33"/>
    <property type="match status" value="1"/>
</dbReference>
<evidence type="ECO:0000256" key="5">
    <source>
        <dbReference type="ARBA" id="ARBA00023163"/>
    </source>
</evidence>
<accession>A0AAX3BG80</accession>
<dbReference type="Pfam" id="PF00486">
    <property type="entry name" value="Trans_reg_C"/>
    <property type="match status" value="1"/>
</dbReference>
<dbReference type="InterPro" id="IPR001789">
    <property type="entry name" value="Sig_transdc_resp-reg_receiver"/>
</dbReference>
<dbReference type="Gene3D" id="6.10.250.690">
    <property type="match status" value="1"/>
</dbReference>